<proteinExistence type="predicted"/>
<comment type="caution">
    <text evidence="2">The sequence shown here is derived from an EMBL/GenBank/DDBJ whole genome shotgun (WGS) entry which is preliminary data.</text>
</comment>
<reference evidence="2" key="1">
    <citation type="journal article" date="2021" name="Nat. Commun.">
        <title>Genetic determinants of endophytism in the Arabidopsis root mycobiome.</title>
        <authorList>
            <person name="Mesny F."/>
            <person name="Miyauchi S."/>
            <person name="Thiergart T."/>
            <person name="Pickel B."/>
            <person name="Atanasova L."/>
            <person name="Karlsson M."/>
            <person name="Huettel B."/>
            <person name="Barry K.W."/>
            <person name="Haridas S."/>
            <person name="Chen C."/>
            <person name="Bauer D."/>
            <person name="Andreopoulos W."/>
            <person name="Pangilinan J."/>
            <person name="LaButti K."/>
            <person name="Riley R."/>
            <person name="Lipzen A."/>
            <person name="Clum A."/>
            <person name="Drula E."/>
            <person name="Henrissat B."/>
            <person name="Kohler A."/>
            <person name="Grigoriev I.V."/>
            <person name="Martin F.M."/>
            <person name="Hacquard S."/>
        </authorList>
    </citation>
    <scope>NUCLEOTIDE SEQUENCE</scope>
    <source>
        <strain evidence="2">MPI-CAGE-CH-0230</strain>
    </source>
</reference>
<feature type="compositionally biased region" description="Low complexity" evidence="1">
    <location>
        <begin position="11"/>
        <end position="29"/>
    </location>
</feature>
<feature type="region of interest" description="Disordered" evidence="1">
    <location>
        <begin position="1"/>
        <end position="29"/>
    </location>
</feature>
<keyword evidence="3" id="KW-1185">Reference proteome</keyword>
<feature type="compositionally biased region" description="Pro residues" evidence="1">
    <location>
        <begin position="1"/>
        <end position="10"/>
    </location>
</feature>
<evidence type="ECO:0000256" key="1">
    <source>
        <dbReference type="SAM" id="MobiDB-lite"/>
    </source>
</evidence>
<evidence type="ECO:0000313" key="3">
    <source>
        <dbReference type="Proteomes" id="UP000756346"/>
    </source>
</evidence>
<evidence type="ECO:0000313" key="2">
    <source>
        <dbReference type="EMBL" id="KAH7016396.1"/>
    </source>
</evidence>
<accession>A0A9P8XTD1</accession>
<gene>
    <name evidence="2" type="ORF">B0I36DRAFT_368932</name>
</gene>
<sequence>MPPTSHPPRPSATASMSTSTSISAPTSAPGPTLPYELWLNILRFFELRPLEFGHARPDPGFTARRSVLWSLCLTSPRLLDIARPLLYANIVLPMDGSNQSARQCLRLLRTVSQNPRLGRLVVSLAVPLQLATNLRWWESAQSLLPHDQVHEDHRQFFEAAQLFGSGNTVGKGVADDQRWVSQKLVALLMCLLPRLQRLLVHAPPDSEVSLWNLGVTLERLLLGKDSVSKAASSSLDEAMQKLSIQGTLNGTNGTHSTHETDPQQPLQRLTTLQLQQDPASDQPGIREMDPAIGNSLGAILPTLRACSGRLDRLDLSVQYLRAVISSRAATDIVSTVKELNLINLDHPGEATVLLGAAKSLDTLSLHLSQHASHTQPASPSAAAAAAAATTNDDYNMAILSRRDTLRSLSFTAPDFDPLELGYRLGPLGRLTCLAQLEHLTFLRVEPQLLIDWLEVNTWPRFLDSLPRSLAKLAFRFRTRDEDMGHVWARSGVGAALASGDYKAYDGTKRSFLTLWLSEEIGEELARRSKPMDGT</sequence>
<dbReference type="RefSeq" id="XP_046006020.1">
    <property type="nucleotide sequence ID" value="XM_046159689.1"/>
</dbReference>
<dbReference type="AlphaFoldDB" id="A0A9P8XTD1"/>
<dbReference type="EMBL" id="JAGTJQ010000012">
    <property type="protein sequence ID" value="KAH7016396.1"/>
    <property type="molecule type" value="Genomic_DNA"/>
</dbReference>
<organism evidence="2 3">
    <name type="scientific">Microdochium trichocladiopsis</name>
    <dbReference type="NCBI Taxonomy" id="1682393"/>
    <lineage>
        <taxon>Eukaryota</taxon>
        <taxon>Fungi</taxon>
        <taxon>Dikarya</taxon>
        <taxon>Ascomycota</taxon>
        <taxon>Pezizomycotina</taxon>
        <taxon>Sordariomycetes</taxon>
        <taxon>Xylariomycetidae</taxon>
        <taxon>Xylariales</taxon>
        <taxon>Microdochiaceae</taxon>
        <taxon>Microdochium</taxon>
    </lineage>
</organism>
<feature type="region of interest" description="Disordered" evidence="1">
    <location>
        <begin position="246"/>
        <end position="265"/>
    </location>
</feature>
<dbReference type="Proteomes" id="UP000756346">
    <property type="component" value="Unassembled WGS sequence"/>
</dbReference>
<dbReference type="OrthoDB" id="5210863at2759"/>
<feature type="compositionally biased region" description="Polar residues" evidence="1">
    <location>
        <begin position="246"/>
        <end position="255"/>
    </location>
</feature>
<name>A0A9P8XTD1_9PEZI</name>
<dbReference type="GeneID" id="70189235"/>
<protein>
    <submittedName>
        <fullName evidence="2">Uncharacterized protein</fullName>
    </submittedName>
</protein>